<gene>
    <name evidence="8" type="ORF">C1S70_21855</name>
</gene>
<dbReference type="SUPFAM" id="SSF52833">
    <property type="entry name" value="Thioredoxin-like"/>
    <property type="match status" value="1"/>
</dbReference>
<comment type="similarity">
    <text evidence="1">Belongs to the thioredoxin family.</text>
</comment>
<evidence type="ECO:0000256" key="2">
    <source>
        <dbReference type="ARBA" id="ARBA00022448"/>
    </source>
</evidence>
<keyword evidence="5" id="KW-0676">Redox-active center</keyword>
<evidence type="ECO:0000313" key="8">
    <source>
        <dbReference type="EMBL" id="PNQ96727.1"/>
    </source>
</evidence>
<keyword evidence="2" id="KW-0813">Transport</keyword>
<evidence type="ECO:0000256" key="4">
    <source>
        <dbReference type="ARBA" id="ARBA00023157"/>
    </source>
</evidence>
<geneLocation type="plasmid" evidence="8">
    <name>p14unnamed</name>
</geneLocation>
<dbReference type="RefSeq" id="WP_103040774.1">
    <property type="nucleotide sequence ID" value="NZ_POWG01000026.1"/>
</dbReference>
<evidence type="ECO:0000256" key="6">
    <source>
        <dbReference type="NCBIfam" id="TIGR01068"/>
    </source>
</evidence>
<dbReference type="AlphaFoldDB" id="A0A2K1FW08"/>
<sequence length="149" mass="16072">MSDLLHVACPSCDTLNHMPRGRLDQPGVGKCGRCGQPLFQGKPIPLTAARFTAQAERSDLPLLIDFWAEWCGPCRMMAPVFEQAAGQLEPHVRLAKVDTEAAPDLAARFGVQSIPTLVLVHHGREVARTAGAMPLPALLGWVRQAMAAV</sequence>
<dbReference type="InterPro" id="IPR036249">
    <property type="entry name" value="Thioredoxin-like_sf"/>
</dbReference>
<evidence type="ECO:0000313" key="9">
    <source>
        <dbReference type="Proteomes" id="UP000236268"/>
    </source>
</evidence>
<dbReference type="NCBIfam" id="NF008229">
    <property type="entry name" value="PRK10996.1"/>
    <property type="match status" value="1"/>
</dbReference>
<dbReference type="PANTHER" id="PTHR45663">
    <property type="entry name" value="GEO12009P1"/>
    <property type="match status" value="1"/>
</dbReference>
<dbReference type="PANTHER" id="PTHR45663:SF11">
    <property type="entry name" value="GEO12009P1"/>
    <property type="match status" value="1"/>
</dbReference>
<keyword evidence="3" id="KW-0249">Electron transport</keyword>
<dbReference type="EMBL" id="POWG01000026">
    <property type="protein sequence ID" value="PNQ96727.1"/>
    <property type="molecule type" value="Genomic_DNA"/>
</dbReference>
<organism evidence="8 9">
    <name type="scientific">Azospirillum argentinense</name>
    <dbReference type="NCBI Taxonomy" id="2970906"/>
    <lineage>
        <taxon>Bacteria</taxon>
        <taxon>Pseudomonadati</taxon>
        <taxon>Pseudomonadota</taxon>
        <taxon>Alphaproteobacteria</taxon>
        <taxon>Rhodospirillales</taxon>
        <taxon>Azospirillaceae</taxon>
        <taxon>Azospirillum</taxon>
    </lineage>
</organism>
<comment type="caution">
    <text evidence="8">The sequence shown here is derived from an EMBL/GenBank/DDBJ whole genome shotgun (WGS) entry which is preliminary data.</text>
</comment>
<proteinExistence type="inferred from homology"/>
<dbReference type="InterPro" id="IPR017937">
    <property type="entry name" value="Thioredoxin_CS"/>
</dbReference>
<dbReference type="GO" id="GO:0005737">
    <property type="term" value="C:cytoplasm"/>
    <property type="evidence" value="ECO:0007669"/>
    <property type="project" value="TreeGrafter"/>
</dbReference>
<dbReference type="NCBIfam" id="TIGR01068">
    <property type="entry name" value="thioredoxin"/>
    <property type="match status" value="1"/>
</dbReference>
<dbReference type="Gene3D" id="2.30.30.380">
    <property type="entry name" value="Zn-finger domain of Sec23/24"/>
    <property type="match status" value="1"/>
</dbReference>
<dbReference type="FunFam" id="3.40.30.10:FF:000001">
    <property type="entry name" value="Thioredoxin"/>
    <property type="match status" value="1"/>
</dbReference>
<evidence type="ECO:0000259" key="7">
    <source>
        <dbReference type="PROSITE" id="PS51352"/>
    </source>
</evidence>
<evidence type="ECO:0000256" key="3">
    <source>
        <dbReference type="ARBA" id="ARBA00022982"/>
    </source>
</evidence>
<reference evidence="8 9" key="1">
    <citation type="submission" date="2018-01" db="EMBL/GenBank/DDBJ databases">
        <title>Whole genome sequence of Azospirillum brasilense REC3 isolated from strawberry roots.</title>
        <authorList>
            <person name="Fontana C.A."/>
            <person name="Salazar S.M."/>
            <person name="Bassi D."/>
            <person name="Puglisi E."/>
            <person name="Lovaisa N.C."/>
            <person name="Toffoli L.M."/>
            <person name="Pedraza R."/>
            <person name="Cocconcelli P.S."/>
        </authorList>
    </citation>
    <scope>NUCLEOTIDE SEQUENCE [LARGE SCALE GENOMIC DNA]</scope>
    <source>
        <strain evidence="8 9">REC3</strain>
        <plasmid evidence="8">p14unnamed</plasmid>
    </source>
</reference>
<keyword evidence="4" id="KW-1015">Disulfide bond</keyword>
<evidence type="ECO:0000256" key="1">
    <source>
        <dbReference type="ARBA" id="ARBA00008987"/>
    </source>
</evidence>
<dbReference type="InterPro" id="IPR013766">
    <property type="entry name" value="Thioredoxin_domain"/>
</dbReference>
<accession>A0A2K1FW08</accession>
<dbReference type="Gene3D" id="3.40.30.10">
    <property type="entry name" value="Glutaredoxin"/>
    <property type="match status" value="1"/>
</dbReference>
<dbReference type="InterPro" id="IPR005746">
    <property type="entry name" value="Thioredoxin"/>
</dbReference>
<dbReference type="PROSITE" id="PS51352">
    <property type="entry name" value="THIOREDOXIN_2"/>
    <property type="match status" value="1"/>
</dbReference>
<dbReference type="PROSITE" id="PS00194">
    <property type="entry name" value="THIOREDOXIN_1"/>
    <property type="match status" value="1"/>
</dbReference>
<evidence type="ECO:0000256" key="5">
    <source>
        <dbReference type="ARBA" id="ARBA00023284"/>
    </source>
</evidence>
<dbReference type="Pfam" id="PF00085">
    <property type="entry name" value="Thioredoxin"/>
    <property type="match status" value="1"/>
</dbReference>
<feature type="domain" description="Thioredoxin" evidence="7">
    <location>
        <begin position="38"/>
        <end position="147"/>
    </location>
</feature>
<protein>
    <recommendedName>
        <fullName evidence="6">Thioredoxin</fullName>
    </recommendedName>
</protein>
<dbReference type="PRINTS" id="PR00421">
    <property type="entry name" value="THIOREDOXIN"/>
</dbReference>
<dbReference type="CDD" id="cd02947">
    <property type="entry name" value="TRX_family"/>
    <property type="match status" value="1"/>
</dbReference>
<dbReference type="Proteomes" id="UP000236268">
    <property type="component" value="Unassembled WGS sequence"/>
</dbReference>
<name>A0A2K1FW08_9PROT</name>
<dbReference type="GO" id="GO:0015035">
    <property type="term" value="F:protein-disulfide reductase activity"/>
    <property type="evidence" value="ECO:0007669"/>
    <property type="project" value="UniProtKB-UniRule"/>
</dbReference>
<keyword evidence="8" id="KW-0614">Plasmid</keyword>